<protein>
    <submittedName>
        <fullName evidence="1">Uncharacterized protein</fullName>
    </submittedName>
</protein>
<reference evidence="1" key="1">
    <citation type="submission" date="2014-09" db="EMBL/GenBank/DDBJ databases">
        <authorList>
            <person name="Magalhaes I.L.F."/>
            <person name="Oliveira U."/>
            <person name="Santos F.R."/>
            <person name="Vidigal T.H.D.A."/>
            <person name="Brescovit A.D."/>
            <person name="Santos A.J."/>
        </authorList>
    </citation>
    <scope>NUCLEOTIDE SEQUENCE</scope>
    <source>
        <tissue evidence="1">Shoot tissue taken approximately 20 cm above the soil surface</tissue>
    </source>
</reference>
<evidence type="ECO:0000313" key="1">
    <source>
        <dbReference type="EMBL" id="JAE12641.1"/>
    </source>
</evidence>
<dbReference type="AlphaFoldDB" id="A0A0A9FQQ3"/>
<reference evidence="1" key="2">
    <citation type="journal article" date="2015" name="Data Brief">
        <title>Shoot transcriptome of the giant reed, Arundo donax.</title>
        <authorList>
            <person name="Barrero R.A."/>
            <person name="Guerrero F.D."/>
            <person name="Moolhuijzen P."/>
            <person name="Goolsby J.A."/>
            <person name="Tidwell J."/>
            <person name="Bellgard S.E."/>
            <person name="Bellgard M.I."/>
        </authorList>
    </citation>
    <scope>NUCLEOTIDE SEQUENCE</scope>
    <source>
        <tissue evidence="1">Shoot tissue taken approximately 20 cm above the soil surface</tissue>
    </source>
</reference>
<dbReference type="EMBL" id="GBRH01185255">
    <property type="protein sequence ID" value="JAE12641.1"/>
    <property type="molecule type" value="Transcribed_RNA"/>
</dbReference>
<organism evidence="1">
    <name type="scientific">Arundo donax</name>
    <name type="common">Giant reed</name>
    <name type="synonym">Donax arundinaceus</name>
    <dbReference type="NCBI Taxonomy" id="35708"/>
    <lineage>
        <taxon>Eukaryota</taxon>
        <taxon>Viridiplantae</taxon>
        <taxon>Streptophyta</taxon>
        <taxon>Embryophyta</taxon>
        <taxon>Tracheophyta</taxon>
        <taxon>Spermatophyta</taxon>
        <taxon>Magnoliopsida</taxon>
        <taxon>Liliopsida</taxon>
        <taxon>Poales</taxon>
        <taxon>Poaceae</taxon>
        <taxon>PACMAD clade</taxon>
        <taxon>Arundinoideae</taxon>
        <taxon>Arundineae</taxon>
        <taxon>Arundo</taxon>
    </lineage>
</organism>
<sequence>MKLSAEEHLVRIVLITSKC</sequence>
<proteinExistence type="predicted"/>
<accession>A0A0A9FQQ3</accession>
<name>A0A0A9FQQ3_ARUDO</name>